<feature type="transmembrane region" description="Helical" evidence="2">
    <location>
        <begin position="214"/>
        <end position="237"/>
    </location>
</feature>
<evidence type="ECO:0000313" key="4">
    <source>
        <dbReference type="Proteomes" id="UP001302812"/>
    </source>
</evidence>
<evidence type="ECO:0000256" key="1">
    <source>
        <dbReference type="SAM" id="MobiDB-lite"/>
    </source>
</evidence>
<dbReference type="GeneID" id="89935522"/>
<dbReference type="PANTHER" id="PTHR28019:SF2">
    <property type="entry name" value="CELL MEMBRANE PROTEIN YLR413W-RELATED"/>
    <property type="match status" value="1"/>
</dbReference>
<keyword evidence="2" id="KW-0812">Transmembrane</keyword>
<proteinExistence type="predicted"/>
<feature type="transmembrane region" description="Helical" evidence="2">
    <location>
        <begin position="258"/>
        <end position="278"/>
    </location>
</feature>
<dbReference type="PANTHER" id="PTHR28019">
    <property type="entry name" value="CELL MEMBRANE PROTEIN YLR413W-RELATED"/>
    <property type="match status" value="1"/>
</dbReference>
<keyword evidence="2" id="KW-0472">Membrane</keyword>
<protein>
    <recommendedName>
        <fullName evidence="5">Integral membrane protein</fullName>
    </recommendedName>
</protein>
<keyword evidence="4" id="KW-1185">Reference proteome</keyword>
<feature type="transmembrane region" description="Helical" evidence="2">
    <location>
        <begin position="181"/>
        <end position="202"/>
    </location>
</feature>
<reference evidence="3" key="1">
    <citation type="journal article" date="2023" name="Mol. Phylogenet. Evol.">
        <title>Genome-scale phylogeny and comparative genomics of the fungal order Sordariales.</title>
        <authorList>
            <person name="Hensen N."/>
            <person name="Bonometti L."/>
            <person name="Westerberg I."/>
            <person name="Brannstrom I.O."/>
            <person name="Guillou S."/>
            <person name="Cros-Aarteil S."/>
            <person name="Calhoun S."/>
            <person name="Haridas S."/>
            <person name="Kuo A."/>
            <person name="Mondo S."/>
            <person name="Pangilinan J."/>
            <person name="Riley R."/>
            <person name="LaButti K."/>
            <person name="Andreopoulos B."/>
            <person name="Lipzen A."/>
            <person name="Chen C."/>
            <person name="Yan M."/>
            <person name="Daum C."/>
            <person name="Ng V."/>
            <person name="Clum A."/>
            <person name="Steindorff A."/>
            <person name="Ohm R.A."/>
            <person name="Martin F."/>
            <person name="Silar P."/>
            <person name="Natvig D.O."/>
            <person name="Lalanne C."/>
            <person name="Gautier V."/>
            <person name="Ament-Velasquez S.L."/>
            <person name="Kruys A."/>
            <person name="Hutchinson M.I."/>
            <person name="Powell A.J."/>
            <person name="Barry K."/>
            <person name="Miller A.N."/>
            <person name="Grigoriev I.V."/>
            <person name="Debuchy R."/>
            <person name="Gladieux P."/>
            <person name="Hiltunen Thoren M."/>
            <person name="Johannesson H."/>
        </authorList>
    </citation>
    <scope>NUCLEOTIDE SEQUENCE</scope>
    <source>
        <strain evidence="3">CBS 508.74</strain>
    </source>
</reference>
<keyword evidence="2" id="KW-1133">Transmembrane helix</keyword>
<sequence length="308" mass="33935">MAIPSILRPRKRNTFTEKNDAPSPTSPTLTNGSTDVPEDIIKRVTRLRRGFALSASFAYILSWIFLVLVLIGNTYSRPVLNSIYFFKLNLADIIPTSVPNAKLINSIAQTIGLHDFYQVGLWNFCEGYENVGITFCSQPQTLYWFNPVEVLMSELLSGATIALPTQVITILSILQLSSQLMFGFFLTAAVLTFCLVFLSPLAVRSRWVSLPLAILSFIVMALVLVASAIGSAISVAFKYAAEAQSDLNIRAEVGVKMFVFMWLATGFSIWAFAVHAGMGCCCVSRRDVRTGRRTVKGGLVQRREVSPG</sequence>
<dbReference type="AlphaFoldDB" id="A0AAN6TGF4"/>
<organism evidence="3 4">
    <name type="scientific">Canariomyces notabilis</name>
    <dbReference type="NCBI Taxonomy" id="2074819"/>
    <lineage>
        <taxon>Eukaryota</taxon>
        <taxon>Fungi</taxon>
        <taxon>Dikarya</taxon>
        <taxon>Ascomycota</taxon>
        <taxon>Pezizomycotina</taxon>
        <taxon>Sordariomycetes</taxon>
        <taxon>Sordariomycetidae</taxon>
        <taxon>Sordariales</taxon>
        <taxon>Chaetomiaceae</taxon>
        <taxon>Canariomyces</taxon>
    </lineage>
</organism>
<reference evidence="3" key="2">
    <citation type="submission" date="2023-05" db="EMBL/GenBank/DDBJ databases">
        <authorList>
            <consortium name="Lawrence Berkeley National Laboratory"/>
            <person name="Steindorff A."/>
            <person name="Hensen N."/>
            <person name="Bonometti L."/>
            <person name="Westerberg I."/>
            <person name="Brannstrom I.O."/>
            <person name="Guillou S."/>
            <person name="Cros-Aarteil S."/>
            <person name="Calhoun S."/>
            <person name="Haridas S."/>
            <person name="Kuo A."/>
            <person name="Mondo S."/>
            <person name="Pangilinan J."/>
            <person name="Riley R."/>
            <person name="Labutti K."/>
            <person name="Andreopoulos B."/>
            <person name="Lipzen A."/>
            <person name="Chen C."/>
            <person name="Yanf M."/>
            <person name="Daum C."/>
            <person name="Ng V."/>
            <person name="Clum A."/>
            <person name="Ohm R."/>
            <person name="Martin F."/>
            <person name="Silar P."/>
            <person name="Natvig D."/>
            <person name="Lalanne C."/>
            <person name="Gautier V."/>
            <person name="Ament-Velasquez S.L."/>
            <person name="Kruys A."/>
            <person name="Hutchinson M.I."/>
            <person name="Powell A.J."/>
            <person name="Barry K."/>
            <person name="Miller A.N."/>
            <person name="Grigoriev I.V."/>
            <person name="Debuchy R."/>
            <person name="Gladieux P."/>
            <person name="Thoren M.H."/>
            <person name="Johannesson H."/>
        </authorList>
    </citation>
    <scope>NUCLEOTIDE SEQUENCE</scope>
    <source>
        <strain evidence="3">CBS 508.74</strain>
    </source>
</reference>
<dbReference type="Pfam" id="PF06687">
    <property type="entry name" value="SUR7"/>
    <property type="match status" value="1"/>
</dbReference>
<feature type="compositionally biased region" description="Polar residues" evidence="1">
    <location>
        <begin position="22"/>
        <end position="34"/>
    </location>
</feature>
<feature type="region of interest" description="Disordered" evidence="1">
    <location>
        <begin position="13"/>
        <end position="34"/>
    </location>
</feature>
<dbReference type="GO" id="GO:0005886">
    <property type="term" value="C:plasma membrane"/>
    <property type="evidence" value="ECO:0007669"/>
    <property type="project" value="InterPro"/>
</dbReference>
<name>A0AAN6TGF4_9PEZI</name>
<evidence type="ECO:0000313" key="3">
    <source>
        <dbReference type="EMBL" id="KAK4113996.1"/>
    </source>
</evidence>
<dbReference type="InterPro" id="IPR052413">
    <property type="entry name" value="SUR7_domain"/>
</dbReference>
<evidence type="ECO:0000256" key="2">
    <source>
        <dbReference type="SAM" id="Phobius"/>
    </source>
</evidence>
<dbReference type="GO" id="GO:0031505">
    <property type="term" value="P:fungal-type cell wall organization"/>
    <property type="evidence" value="ECO:0007669"/>
    <property type="project" value="TreeGrafter"/>
</dbReference>
<dbReference type="InterPro" id="IPR009571">
    <property type="entry name" value="SUR7/Rim9-like_fungi"/>
</dbReference>
<evidence type="ECO:0008006" key="5">
    <source>
        <dbReference type="Google" id="ProtNLM"/>
    </source>
</evidence>
<dbReference type="RefSeq" id="XP_064671566.1">
    <property type="nucleotide sequence ID" value="XM_064811397.1"/>
</dbReference>
<gene>
    <name evidence="3" type="ORF">N656DRAFT_706989</name>
</gene>
<dbReference type="EMBL" id="MU853338">
    <property type="protein sequence ID" value="KAK4113996.1"/>
    <property type="molecule type" value="Genomic_DNA"/>
</dbReference>
<dbReference type="Proteomes" id="UP001302812">
    <property type="component" value="Unassembled WGS sequence"/>
</dbReference>
<comment type="caution">
    <text evidence="3">The sequence shown here is derived from an EMBL/GenBank/DDBJ whole genome shotgun (WGS) entry which is preliminary data.</text>
</comment>
<feature type="transmembrane region" description="Helical" evidence="2">
    <location>
        <begin position="51"/>
        <end position="71"/>
    </location>
</feature>
<dbReference type="GO" id="GO:0051285">
    <property type="term" value="C:cell cortex of cell tip"/>
    <property type="evidence" value="ECO:0007669"/>
    <property type="project" value="TreeGrafter"/>
</dbReference>
<accession>A0AAN6TGF4</accession>